<evidence type="ECO:0000313" key="12">
    <source>
        <dbReference type="Proteomes" id="UP001143545"/>
    </source>
</evidence>
<dbReference type="Gene3D" id="2.60.40.10">
    <property type="entry name" value="Immunoglobulins"/>
    <property type="match status" value="1"/>
</dbReference>
<dbReference type="EMBL" id="BRVP01000005">
    <property type="protein sequence ID" value="GLB51958.1"/>
    <property type="molecule type" value="Genomic_DNA"/>
</dbReference>
<dbReference type="AlphaFoldDB" id="A0A9W6B751"/>
<keyword evidence="6" id="KW-0624">Polysaccharide degradation</keyword>
<dbReference type="CDD" id="cd14948">
    <property type="entry name" value="BACON"/>
    <property type="match status" value="1"/>
</dbReference>
<evidence type="ECO:0008006" key="13">
    <source>
        <dbReference type="Google" id="ProtNLM"/>
    </source>
</evidence>
<feature type="chain" id="PRO_5040859063" description="Endoglucanase" evidence="8">
    <location>
        <begin position="26"/>
        <end position="483"/>
    </location>
</feature>
<dbReference type="PANTHER" id="PTHR31297:SF41">
    <property type="entry name" value="ENDOGLUCANASE, PUTATIVE (AFU_ORTHOLOGUE AFUA_5G01830)-RELATED"/>
    <property type="match status" value="1"/>
</dbReference>
<evidence type="ECO:0000259" key="10">
    <source>
        <dbReference type="Pfam" id="PF13004"/>
    </source>
</evidence>
<keyword evidence="8" id="KW-0732">Signal</keyword>
<dbReference type="RefSeq" id="WP_281753005.1">
    <property type="nucleotide sequence ID" value="NZ_BRVP01000005.1"/>
</dbReference>
<sequence>MKAIYKLLSLTMVFTLFIGVMYSCDDDNDINTADFSIDVTEMTFEQPGGTNTVEITALPYTTWGISTDAEWLTITDDLGATTSEGRDSATITVTASFNSEEAERTAIITVYTFNKSYTINVTQDYSSSNIANDSSNMSDYTAVELTAQLGLGWNVGNSLESTGGETAWGNPLITKELIDAVKDAGFTTVRIPVGWSNYIEDGDDNYTISAAGFARVEEVVNYVLDNDMYAIINIHWDGGWMQPTYDDQDYVNDRLTKMWKQIAIYFRDYDYHLIFAGTNEVMVDGDYGEPTEEYYTVQNSFNETFMNTVRATGGRNYYRYLTIQGFNTNIDYTVAYATLPTDVVSNRMLMEVHYYDPYNFTINEDDTIWQWGQNTTDPSANDGWGDETYVDAQFQKMKTNFVDQGIGVILGEYGAMARTNVTGSEAFRSDYLSYVTASAFSHDLTPVYWDNGGTGDHGMGLFERSTATQAYPDIISAMTNSIP</sequence>
<dbReference type="Gene3D" id="3.20.20.80">
    <property type="entry name" value="Glycosidases"/>
    <property type="match status" value="1"/>
</dbReference>
<dbReference type="GO" id="GO:0005576">
    <property type="term" value="C:extracellular region"/>
    <property type="evidence" value="ECO:0007669"/>
    <property type="project" value="TreeGrafter"/>
</dbReference>
<evidence type="ECO:0000256" key="6">
    <source>
        <dbReference type="ARBA" id="ARBA00023326"/>
    </source>
</evidence>
<reference evidence="11" key="1">
    <citation type="submission" date="2022-07" db="EMBL/GenBank/DDBJ databases">
        <title>Taxonomy of Novel Oxalotrophic and Methylotrophic Bacteria.</title>
        <authorList>
            <person name="Sahin N."/>
            <person name="Tani A."/>
        </authorList>
    </citation>
    <scope>NUCLEOTIDE SEQUENCE</scope>
    <source>
        <strain evidence="11">AM327</strain>
    </source>
</reference>
<dbReference type="GO" id="GO:0030245">
    <property type="term" value="P:cellulose catabolic process"/>
    <property type="evidence" value="ECO:0007669"/>
    <property type="project" value="UniProtKB-KW"/>
</dbReference>
<evidence type="ECO:0000259" key="9">
    <source>
        <dbReference type="Pfam" id="PF00150"/>
    </source>
</evidence>
<dbReference type="Pfam" id="PF00150">
    <property type="entry name" value="Cellulase"/>
    <property type="match status" value="1"/>
</dbReference>
<dbReference type="GO" id="GO:0009986">
    <property type="term" value="C:cell surface"/>
    <property type="evidence" value="ECO:0007669"/>
    <property type="project" value="TreeGrafter"/>
</dbReference>
<organism evidence="11 12">
    <name type="scientific">Neptunitalea chrysea</name>
    <dbReference type="NCBI Taxonomy" id="1647581"/>
    <lineage>
        <taxon>Bacteria</taxon>
        <taxon>Pseudomonadati</taxon>
        <taxon>Bacteroidota</taxon>
        <taxon>Flavobacteriia</taxon>
        <taxon>Flavobacteriales</taxon>
        <taxon>Flavobacteriaceae</taxon>
        <taxon>Neptunitalea</taxon>
    </lineage>
</organism>
<evidence type="ECO:0000256" key="1">
    <source>
        <dbReference type="ARBA" id="ARBA00005641"/>
    </source>
</evidence>
<dbReference type="InterPro" id="IPR013783">
    <property type="entry name" value="Ig-like_fold"/>
</dbReference>
<comment type="similarity">
    <text evidence="1 7">Belongs to the glycosyl hydrolase 5 (cellulase A) family.</text>
</comment>
<dbReference type="PANTHER" id="PTHR31297">
    <property type="entry name" value="GLUCAN ENDO-1,6-BETA-GLUCOSIDASE B"/>
    <property type="match status" value="1"/>
</dbReference>
<evidence type="ECO:0000313" key="11">
    <source>
        <dbReference type="EMBL" id="GLB51958.1"/>
    </source>
</evidence>
<evidence type="ECO:0000256" key="8">
    <source>
        <dbReference type="SAM" id="SignalP"/>
    </source>
</evidence>
<dbReference type="PROSITE" id="PS51257">
    <property type="entry name" value="PROKAR_LIPOPROTEIN"/>
    <property type="match status" value="1"/>
</dbReference>
<gene>
    <name evidence="11" type="ORF">NBRC110019_09970</name>
</gene>
<comment type="caution">
    <text evidence="11">The sequence shown here is derived from an EMBL/GenBank/DDBJ whole genome shotgun (WGS) entry which is preliminary data.</text>
</comment>
<keyword evidence="12" id="KW-1185">Reference proteome</keyword>
<dbReference type="InterPro" id="IPR024361">
    <property type="entry name" value="BACON"/>
</dbReference>
<keyword evidence="3" id="KW-0136">Cellulose degradation</keyword>
<dbReference type="GO" id="GO:0008422">
    <property type="term" value="F:beta-glucosidase activity"/>
    <property type="evidence" value="ECO:0007669"/>
    <property type="project" value="TreeGrafter"/>
</dbReference>
<protein>
    <recommendedName>
        <fullName evidence="13">Endoglucanase</fullName>
    </recommendedName>
</protein>
<evidence type="ECO:0000256" key="3">
    <source>
        <dbReference type="ARBA" id="ARBA00023001"/>
    </source>
</evidence>
<dbReference type="InterPro" id="IPR017853">
    <property type="entry name" value="GH"/>
</dbReference>
<evidence type="ECO:0000256" key="5">
    <source>
        <dbReference type="ARBA" id="ARBA00023295"/>
    </source>
</evidence>
<evidence type="ECO:0000256" key="2">
    <source>
        <dbReference type="ARBA" id="ARBA00022801"/>
    </source>
</evidence>
<keyword evidence="5 7" id="KW-0326">Glycosidase</keyword>
<dbReference type="SUPFAM" id="SSF51445">
    <property type="entry name" value="(Trans)glycosidases"/>
    <property type="match status" value="1"/>
</dbReference>
<accession>A0A9W6B751</accession>
<feature type="domain" description="Glycoside hydrolase family 5" evidence="9">
    <location>
        <begin position="156"/>
        <end position="453"/>
    </location>
</feature>
<evidence type="ECO:0000256" key="4">
    <source>
        <dbReference type="ARBA" id="ARBA00023277"/>
    </source>
</evidence>
<dbReference type="InterPro" id="IPR001547">
    <property type="entry name" value="Glyco_hydro_5"/>
</dbReference>
<proteinExistence type="inferred from homology"/>
<dbReference type="InterPro" id="IPR050386">
    <property type="entry name" value="Glycosyl_hydrolase_5"/>
</dbReference>
<keyword evidence="4" id="KW-0119">Carbohydrate metabolism</keyword>
<keyword evidence="2 7" id="KW-0378">Hydrolase</keyword>
<evidence type="ECO:0000256" key="7">
    <source>
        <dbReference type="RuleBase" id="RU361153"/>
    </source>
</evidence>
<dbReference type="Pfam" id="PF13004">
    <property type="entry name" value="BACON"/>
    <property type="match status" value="1"/>
</dbReference>
<name>A0A9W6B751_9FLAO</name>
<feature type="domain" description="BACON" evidence="10">
    <location>
        <begin position="62"/>
        <end position="124"/>
    </location>
</feature>
<feature type="signal peptide" evidence="8">
    <location>
        <begin position="1"/>
        <end position="25"/>
    </location>
</feature>
<dbReference type="Proteomes" id="UP001143545">
    <property type="component" value="Unassembled WGS sequence"/>
</dbReference>